<dbReference type="Gene3D" id="2.130.10.10">
    <property type="entry name" value="YVTN repeat-like/Quinoprotein amine dehydrogenase"/>
    <property type="match status" value="1"/>
</dbReference>
<feature type="compositionally biased region" description="Basic residues" evidence="1">
    <location>
        <begin position="1"/>
        <end position="12"/>
    </location>
</feature>
<evidence type="ECO:0000256" key="2">
    <source>
        <dbReference type="SAM" id="Phobius"/>
    </source>
</evidence>
<proteinExistence type="predicted"/>
<dbReference type="SUPFAM" id="SSF50998">
    <property type="entry name" value="Quinoprotein alcohol dehydrogenase-like"/>
    <property type="match status" value="1"/>
</dbReference>
<feature type="compositionally biased region" description="Gly residues" evidence="1">
    <location>
        <begin position="485"/>
        <end position="497"/>
    </location>
</feature>
<dbReference type="Proteomes" id="UP001518872">
    <property type="component" value="Unassembled WGS sequence"/>
</dbReference>
<evidence type="ECO:0000313" key="4">
    <source>
        <dbReference type="EMBL" id="MBM7079293.1"/>
    </source>
</evidence>
<reference evidence="4 5" key="1">
    <citation type="submission" date="2021-02" db="EMBL/GenBank/DDBJ databases">
        <authorList>
            <person name="Ra J.-S."/>
        </authorList>
    </citation>
    <scope>NUCLEOTIDE SEQUENCE [LARGE SCALE GENOMIC DNA]</scope>
    <source>
        <strain evidence="4 5">MMS20-R1-14</strain>
    </source>
</reference>
<accession>A0ABS2J0Y0</accession>
<evidence type="ECO:0000256" key="1">
    <source>
        <dbReference type="SAM" id="MobiDB-lite"/>
    </source>
</evidence>
<dbReference type="Pfam" id="PF13360">
    <property type="entry name" value="PQQ_2"/>
    <property type="match status" value="1"/>
</dbReference>
<dbReference type="EMBL" id="JAFEUC010000012">
    <property type="protein sequence ID" value="MBM7079293.1"/>
    <property type="molecule type" value="Genomic_DNA"/>
</dbReference>
<feature type="domain" description="Pyrrolo-quinoline quinone repeat" evidence="3">
    <location>
        <begin position="302"/>
        <end position="439"/>
    </location>
</feature>
<feature type="transmembrane region" description="Helical" evidence="2">
    <location>
        <begin position="49"/>
        <end position="68"/>
    </location>
</feature>
<dbReference type="InterPro" id="IPR015943">
    <property type="entry name" value="WD40/YVTN_repeat-like_dom_sf"/>
</dbReference>
<comment type="caution">
    <text evidence="4">The sequence shown here is derived from an EMBL/GenBank/DDBJ whole genome shotgun (WGS) entry which is preliminary data.</text>
</comment>
<dbReference type="InterPro" id="IPR002372">
    <property type="entry name" value="PQQ_rpt_dom"/>
</dbReference>
<gene>
    <name evidence="4" type="ORF">JQX11_23520</name>
</gene>
<evidence type="ECO:0000313" key="5">
    <source>
        <dbReference type="Proteomes" id="UP001518872"/>
    </source>
</evidence>
<keyword evidence="5" id="KW-1185">Reference proteome</keyword>
<keyword evidence="2" id="KW-1133">Transmembrane helix</keyword>
<dbReference type="InterPro" id="IPR011047">
    <property type="entry name" value="Quinoprotein_ADH-like_sf"/>
</dbReference>
<name>A0ABS2J0Y0_9ACTN</name>
<feature type="region of interest" description="Disordered" evidence="1">
    <location>
        <begin position="1"/>
        <end position="27"/>
    </location>
</feature>
<keyword evidence="2" id="KW-0472">Membrane</keyword>
<organism evidence="4 5">
    <name type="scientific">Micromonospora humida</name>
    <dbReference type="NCBI Taxonomy" id="2809018"/>
    <lineage>
        <taxon>Bacteria</taxon>
        <taxon>Bacillati</taxon>
        <taxon>Actinomycetota</taxon>
        <taxon>Actinomycetes</taxon>
        <taxon>Micromonosporales</taxon>
        <taxon>Micromonosporaceae</taxon>
        <taxon>Micromonospora</taxon>
    </lineage>
</organism>
<sequence length="518" mass="53874">MSQRVRSARRVGRPPGRKEGDTPTRGRGGAVIVATVSGVKGLGGVRGGLLLGLVIVIALAVTGVWNPFPGVWDWVDRSEPISEPDVLWQQRVGGTPKSVTIVGDTVVVEQRTRTEVRSLATGAPLWERKADWSAVAGGDRDAVVAVGKLLVKGYELLDPTTGAVRRRDGDAVAVWTYRNMLLDARCVAATDCTLSAWDPRGTSPLWTAFLPGVSSGLFADNPGLLGTRRLTAQRIDEGVAGPEAAPPLLGFPVDGRVHVVDTATGRVVQDVEPGQDERLSVVGGRMLKIRAVSVDGSCQYAVSARDPATGQEVWRRSGFNLRTADSAGCAQREDPQGARSVLIGVAPDGREAVLDGYDGRLLLVDAEGEKLLAVDDRYALVRSADKDSVIARELGTGKARWTRPAGAKAGAALTPYAAVLTGDKPSRLVAVDPRTGRELVVLRTSANALAVGPNGMVVGEGREIGYVRFGAGAGAPPPAAPPAGSNGGTGPGPGRTGGAPDPEDSCGPKRELCANGNG</sequence>
<protein>
    <submittedName>
        <fullName evidence="4">PQQ-binding-like beta-propeller repeat protein</fullName>
    </submittedName>
</protein>
<evidence type="ECO:0000259" key="3">
    <source>
        <dbReference type="Pfam" id="PF13360"/>
    </source>
</evidence>
<keyword evidence="2" id="KW-0812">Transmembrane</keyword>
<feature type="region of interest" description="Disordered" evidence="1">
    <location>
        <begin position="472"/>
        <end position="518"/>
    </location>
</feature>